<feature type="compositionally biased region" description="Pro residues" evidence="1">
    <location>
        <begin position="23"/>
        <end position="35"/>
    </location>
</feature>
<proteinExistence type="predicted"/>
<dbReference type="Proteomes" id="UP000013827">
    <property type="component" value="Unassembled WGS sequence"/>
</dbReference>
<dbReference type="RefSeq" id="XP_005757117.1">
    <property type="nucleotide sequence ID" value="XM_005757060.1"/>
</dbReference>
<evidence type="ECO:0000256" key="1">
    <source>
        <dbReference type="SAM" id="MobiDB-lite"/>
    </source>
</evidence>
<feature type="region of interest" description="Disordered" evidence="1">
    <location>
        <begin position="1"/>
        <end position="61"/>
    </location>
</feature>
<sequence>AAAAASRPMRCGTHARVGRPRGKLPPPPRPRPPLLDPLRERAVHPRALLPSGLCDSRPGPC</sequence>
<dbReference type="AlphaFoldDB" id="A0A0D3I0A3"/>
<evidence type="ECO:0000313" key="3">
    <source>
        <dbReference type="Proteomes" id="UP000013827"/>
    </source>
</evidence>
<organism evidence="2 3">
    <name type="scientific">Emiliania huxleyi (strain CCMP1516)</name>
    <dbReference type="NCBI Taxonomy" id="280463"/>
    <lineage>
        <taxon>Eukaryota</taxon>
        <taxon>Haptista</taxon>
        <taxon>Haptophyta</taxon>
        <taxon>Prymnesiophyceae</taxon>
        <taxon>Isochrysidales</taxon>
        <taxon>Noelaerhabdaceae</taxon>
        <taxon>Emiliania</taxon>
    </lineage>
</organism>
<evidence type="ECO:0000313" key="2">
    <source>
        <dbReference type="EnsemblProtists" id="EOD04688"/>
    </source>
</evidence>
<dbReference type="GeneID" id="17250821"/>
<accession>A0A0D3I0A3</accession>
<protein>
    <submittedName>
        <fullName evidence="2">Uncharacterized protein</fullName>
    </submittedName>
</protein>
<dbReference type="EnsemblProtists" id="EOD04688">
    <property type="protein sequence ID" value="EOD04688"/>
    <property type="gene ID" value="EMIHUDRAFT_360171"/>
</dbReference>
<dbReference type="HOGENOM" id="CLU_2929928_0_0_1"/>
<reference evidence="2" key="2">
    <citation type="submission" date="2024-10" db="UniProtKB">
        <authorList>
            <consortium name="EnsemblProtists"/>
        </authorList>
    </citation>
    <scope>IDENTIFICATION</scope>
</reference>
<dbReference type="PaxDb" id="2903-EOD04688"/>
<keyword evidence="3" id="KW-1185">Reference proteome</keyword>
<dbReference type="KEGG" id="ehx:EMIHUDRAFT_360171"/>
<name>A0A0D3I0A3_EMIH1</name>
<reference evidence="3" key="1">
    <citation type="journal article" date="2013" name="Nature">
        <title>Pan genome of the phytoplankton Emiliania underpins its global distribution.</title>
        <authorList>
            <person name="Read B.A."/>
            <person name="Kegel J."/>
            <person name="Klute M.J."/>
            <person name="Kuo A."/>
            <person name="Lefebvre S.C."/>
            <person name="Maumus F."/>
            <person name="Mayer C."/>
            <person name="Miller J."/>
            <person name="Monier A."/>
            <person name="Salamov A."/>
            <person name="Young J."/>
            <person name="Aguilar M."/>
            <person name="Claverie J.M."/>
            <person name="Frickenhaus S."/>
            <person name="Gonzalez K."/>
            <person name="Herman E.K."/>
            <person name="Lin Y.C."/>
            <person name="Napier J."/>
            <person name="Ogata H."/>
            <person name="Sarno A.F."/>
            <person name="Shmutz J."/>
            <person name="Schroeder D."/>
            <person name="de Vargas C."/>
            <person name="Verret F."/>
            <person name="von Dassow P."/>
            <person name="Valentin K."/>
            <person name="Van de Peer Y."/>
            <person name="Wheeler G."/>
            <person name="Dacks J.B."/>
            <person name="Delwiche C.F."/>
            <person name="Dyhrman S.T."/>
            <person name="Glockner G."/>
            <person name="John U."/>
            <person name="Richards T."/>
            <person name="Worden A.Z."/>
            <person name="Zhang X."/>
            <person name="Grigoriev I.V."/>
            <person name="Allen A.E."/>
            <person name="Bidle K."/>
            <person name="Borodovsky M."/>
            <person name="Bowler C."/>
            <person name="Brownlee C."/>
            <person name="Cock J.M."/>
            <person name="Elias M."/>
            <person name="Gladyshev V.N."/>
            <person name="Groth M."/>
            <person name="Guda C."/>
            <person name="Hadaegh A."/>
            <person name="Iglesias-Rodriguez M.D."/>
            <person name="Jenkins J."/>
            <person name="Jones B.M."/>
            <person name="Lawson T."/>
            <person name="Leese F."/>
            <person name="Lindquist E."/>
            <person name="Lobanov A."/>
            <person name="Lomsadze A."/>
            <person name="Malik S.B."/>
            <person name="Marsh M.E."/>
            <person name="Mackinder L."/>
            <person name="Mock T."/>
            <person name="Mueller-Roeber B."/>
            <person name="Pagarete A."/>
            <person name="Parker M."/>
            <person name="Probert I."/>
            <person name="Quesneville H."/>
            <person name="Raines C."/>
            <person name="Rensing S.A."/>
            <person name="Riano-Pachon D.M."/>
            <person name="Richier S."/>
            <person name="Rokitta S."/>
            <person name="Shiraiwa Y."/>
            <person name="Soanes D.M."/>
            <person name="van der Giezen M."/>
            <person name="Wahlund T.M."/>
            <person name="Williams B."/>
            <person name="Wilson W."/>
            <person name="Wolfe G."/>
            <person name="Wurch L.L."/>
        </authorList>
    </citation>
    <scope>NUCLEOTIDE SEQUENCE</scope>
</reference>